<evidence type="ECO:0000313" key="1">
    <source>
        <dbReference type="EMBL" id="SBS26028.1"/>
    </source>
</evidence>
<dbReference type="InterPro" id="IPR021074">
    <property type="entry name" value="Formate_DH_dsu"/>
</dbReference>
<keyword evidence="2" id="KW-1185">Reference proteome</keyword>
<dbReference type="RefSeq" id="WP_067012291.1">
    <property type="nucleotide sequence ID" value="NZ_FLOB01000001.1"/>
</dbReference>
<organism evidence="1 2">
    <name type="scientific">Marinomonas spartinae</name>
    <dbReference type="NCBI Taxonomy" id="1792290"/>
    <lineage>
        <taxon>Bacteria</taxon>
        <taxon>Pseudomonadati</taxon>
        <taxon>Pseudomonadota</taxon>
        <taxon>Gammaproteobacteria</taxon>
        <taxon>Oceanospirillales</taxon>
        <taxon>Oceanospirillaceae</taxon>
        <taxon>Marinomonas</taxon>
    </lineage>
</organism>
<name>A0A1A8T3N3_9GAMM</name>
<accession>A0A1A8T3N3</accession>
<reference evidence="1 2" key="1">
    <citation type="submission" date="2016-06" db="EMBL/GenBank/DDBJ databases">
        <authorList>
            <person name="Kjaerup R.B."/>
            <person name="Dalgaard T.S."/>
            <person name="Juul-Madsen H.R."/>
        </authorList>
    </citation>
    <scope>NUCLEOTIDE SEQUENCE [LARGE SCALE GENOMIC DNA]</scope>
    <source>
        <strain evidence="1 2">CECT 8886</strain>
    </source>
</reference>
<dbReference type="Proteomes" id="UP000092544">
    <property type="component" value="Unassembled WGS sequence"/>
</dbReference>
<sequence>MHNEQERIISMINQIAENNISAGDESAVATIVAGHVKKFWPRRMKNMLKDYIEQGGPALHPAALQAGKQLFEESKA</sequence>
<evidence type="ECO:0000313" key="2">
    <source>
        <dbReference type="Proteomes" id="UP000092544"/>
    </source>
</evidence>
<dbReference type="STRING" id="1792290.MSP8886_00477"/>
<dbReference type="AlphaFoldDB" id="A0A1A8T3N3"/>
<dbReference type="EMBL" id="FLOB01000001">
    <property type="protein sequence ID" value="SBS26028.1"/>
    <property type="molecule type" value="Genomic_DNA"/>
</dbReference>
<dbReference type="OrthoDB" id="8527650at2"/>
<proteinExistence type="predicted"/>
<protein>
    <submittedName>
        <fullName evidence="1">NADH-dependent formate dehydrogenase delta subunit FdsD</fullName>
    </submittedName>
</protein>
<gene>
    <name evidence="1" type="ORF">MSP8886_00477</name>
</gene>
<dbReference type="Pfam" id="PF11390">
    <property type="entry name" value="FdsD"/>
    <property type="match status" value="1"/>
</dbReference>